<dbReference type="AlphaFoldDB" id="A0A6N8IZF3"/>
<dbReference type="EMBL" id="WSEL01000009">
    <property type="protein sequence ID" value="MVQ32217.1"/>
    <property type="molecule type" value="Genomic_DNA"/>
</dbReference>
<sequence>MRTTPFLRFCGAALSVLAACAALPAAAQTAQPWPARPVRIVVPYPPGGTTDILARLLGEHLKDEFGQPFVIENKPGAGTVFGSQFVASSPPDGYTLMMATVSTLAINPVLLKKMPYRPEKLVPVSLLAKAPFMLVASPAFPPNTVKEMLEYYRAKPGEVNLAGQGTGGSAHLVGEMFKAAANVPDLTIVQYKGSAPANADAMAGHVQMHFDGINTALPLVQQKRLKALAITGDARVPAAPDVPTFVESGYPSVVATSWYALVAPAGTPQPVLDRLNAASNRALETPAFKSRLSAEGAVAGGGTQADLVRFVEAETATWRKVIAPLKLDVD</sequence>
<evidence type="ECO:0000313" key="4">
    <source>
        <dbReference type="Proteomes" id="UP000469385"/>
    </source>
</evidence>
<comment type="similarity">
    <text evidence="1">Belongs to the UPF0065 (bug) family.</text>
</comment>
<dbReference type="PROSITE" id="PS51257">
    <property type="entry name" value="PROKAR_LIPOPROTEIN"/>
    <property type="match status" value="1"/>
</dbReference>
<organism evidence="3 4">
    <name type="scientific">Ramlibacter pinisoli</name>
    <dbReference type="NCBI Taxonomy" id="2682844"/>
    <lineage>
        <taxon>Bacteria</taxon>
        <taxon>Pseudomonadati</taxon>
        <taxon>Pseudomonadota</taxon>
        <taxon>Betaproteobacteria</taxon>
        <taxon>Burkholderiales</taxon>
        <taxon>Comamonadaceae</taxon>
        <taxon>Ramlibacter</taxon>
    </lineage>
</organism>
<protein>
    <submittedName>
        <fullName evidence="3">Tripartite tricarboxylate transporter substrate binding protein</fullName>
    </submittedName>
</protein>
<evidence type="ECO:0000256" key="2">
    <source>
        <dbReference type="SAM" id="SignalP"/>
    </source>
</evidence>
<feature type="chain" id="PRO_5027018305" evidence="2">
    <location>
        <begin position="28"/>
        <end position="330"/>
    </location>
</feature>
<dbReference type="Proteomes" id="UP000469385">
    <property type="component" value="Unassembled WGS sequence"/>
</dbReference>
<dbReference type="SUPFAM" id="SSF53850">
    <property type="entry name" value="Periplasmic binding protein-like II"/>
    <property type="match status" value="1"/>
</dbReference>
<dbReference type="Gene3D" id="3.40.190.10">
    <property type="entry name" value="Periplasmic binding protein-like II"/>
    <property type="match status" value="1"/>
</dbReference>
<comment type="caution">
    <text evidence="3">The sequence shown here is derived from an EMBL/GenBank/DDBJ whole genome shotgun (WGS) entry which is preliminary data.</text>
</comment>
<dbReference type="PANTHER" id="PTHR42928">
    <property type="entry name" value="TRICARBOXYLATE-BINDING PROTEIN"/>
    <property type="match status" value="1"/>
</dbReference>
<gene>
    <name evidence="3" type="ORF">GON04_22370</name>
</gene>
<dbReference type="Pfam" id="PF03401">
    <property type="entry name" value="TctC"/>
    <property type="match status" value="1"/>
</dbReference>
<dbReference type="PANTHER" id="PTHR42928:SF5">
    <property type="entry name" value="BLR1237 PROTEIN"/>
    <property type="match status" value="1"/>
</dbReference>
<evidence type="ECO:0000313" key="3">
    <source>
        <dbReference type="EMBL" id="MVQ32217.1"/>
    </source>
</evidence>
<reference evidence="3 4" key="1">
    <citation type="submission" date="2019-12" db="EMBL/GenBank/DDBJ databases">
        <authorList>
            <person name="Huq M.A."/>
        </authorList>
    </citation>
    <scope>NUCLEOTIDE SEQUENCE [LARGE SCALE GENOMIC DNA]</scope>
    <source>
        <strain evidence="3 4">MAH-25</strain>
    </source>
</reference>
<dbReference type="PIRSF" id="PIRSF017082">
    <property type="entry name" value="YflP"/>
    <property type="match status" value="1"/>
</dbReference>
<name>A0A6N8IZF3_9BURK</name>
<keyword evidence="4" id="KW-1185">Reference proteome</keyword>
<dbReference type="Gene3D" id="3.40.190.150">
    <property type="entry name" value="Bordetella uptake gene, domain 1"/>
    <property type="match status" value="1"/>
</dbReference>
<dbReference type="RefSeq" id="WP_157400194.1">
    <property type="nucleotide sequence ID" value="NZ_WSEL01000009.1"/>
</dbReference>
<accession>A0A6N8IZF3</accession>
<keyword evidence="2" id="KW-0732">Signal</keyword>
<dbReference type="InterPro" id="IPR042100">
    <property type="entry name" value="Bug_dom1"/>
</dbReference>
<evidence type="ECO:0000256" key="1">
    <source>
        <dbReference type="ARBA" id="ARBA00006987"/>
    </source>
</evidence>
<dbReference type="CDD" id="cd07012">
    <property type="entry name" value="PBP2_Bug_TTT"/>
    <property type="match status" value="1"/>
</dbReference>
<feature type="signal peptide" evidence="2">
    <location>
        <begin position="1"/>
        <end position="27"/>
    </location>
</feature>
<proteinExistence type="inferred from homology"/>
<dbReference type="InterPro" id="IPR005064">
    <property type="entry name" value="BUG"/>
</dbReference>